<dbReference type="Gene3D" id="3.30.160.60">
    <property type="entry name" value="Classic Zinc Finger"/>
    <property type="match status" value="1"/>
</dbReference>
<feature type="domain" description="C2H2-type" evidence="3">
    <location>
        <begin position="154"/>
        <end position="181"/>
    </location>
</feature>
<dbReference type="SUPFAM" id="SSF57667">
    <property type="entry name" value="beta-beta-alpha zinc fingers"/>
    <property type="match status" value="1"/>
</dbReference>
<evidence type="ECO:0000313" key="4">
    <source>
        <dbReference type="EMBL" id="KAF8788108.1"/>
    </source>
</evidence>
<dbReference type="AlphaFoldDB" id="A0A8T0FCY2"/>
<evidence type="ECO:0000256" key="2">
    <source>
        <dbReference type="SAM" id="MobiDB-lite"/>
    </source>
</evidence>
<sequence>MCELKCLNCNEAFEREQGHRCLNSHRMHGTFDVNTILKDIEDELDLDENDFITLDSEQLPELSSVCAEIFNRIFHPSTNSSLWKQAPAGLISITDHALCHLPEKSETYAKRPVNDAYAVPGTSRLILNESKGSLSQEEFLPILYHAVSINVNGWTCKVCKKVFQKRQSFESHMQNHGGEKKQQQHRCPVCTEIFNRISDPCTVSGVSKEVTFGTGQQIGSRPVSLALPELSSVCNEIFNRNPDPYNDSNLSKQVTSGANQEIGSNPVSFSEKSKTYNKCTVNEVYAVPGPSRLPLNESEGSLSGKIPT</sequence>
<dbReference type="SMART" id="SM00355">
    <property type="entry name" value="ZnF_C2H2"/>
    <property type="match status" value="1"/>
</dbReference>
<dbReference type="PROSITE" id="PS00028">
    <property type="entry name" value="ZINC_FINGER_C2H2_1"/>
    <property type="match status" value="1"/>
</dbReference>
<feature type="region of interest" description="Disordered" evidence="2">
    <location>
        <begin position="289"/>
        <end position="308"/>
    </location>
</feature>
<organism evidence="4 5">
    <name type="scientific">Argiope bruennichi</name>
    <name type="common">Wasp spider</name>
    <name type="synonym">Aranea bruennichi</name>
    <dbReference type="NCBI Taxonomy" id="94029"/>
    <lineage>
        <taxon>Eukaryota</taxon>
        <taxon>Metazoa</taxon>
        <taxon>Ecdysozoa</taxon>
        <taxon>Arthropoda</taxon>
        <taxon>Chelicerata</taxon>
        <taxon>Arachnida</taxon>
        <taxon>Araneae</taxon>
        <taxon>Araneomorphae</taxon>
        <taxon>Entelegynae</taxon>
        <taxon>Araneoidea</taxon>
        <taxon>Araneidae</taxon>
        <taxon>Argiope</taxon>
    </lineage>
</organism>
<dbReference type="GO" id="GO:0008270">
    <property type="term" value="F:zinc ion binding"/>
    <property type="evidence" value="ECO:0007669"/>
    <property type="project" value="UniProtKB-KW"/>
</dbReference>
<evidence type="ECO:0000259" key="3">
    <source>
        <dbReference type="PROSITE" id="PS50157"/>
    </source>
</evidence>
<accession>A0A8T0FCY2</accession>
<dbReference type="Proteomes" id="UP000807504">
    <property type="component" value="Unassembled WGS sequence"/>
</dbReference>
<dbReference type="PROSITE" id="PS50157">
    <property type="entry name" value="ZINC_FINGER_C2H2_2"/>
    <property type="match status" value="1"/>
</dbReference>
<dbReference type="Pfam" id="PF12874">
    <property type="entry name" value="zf-met"/>
    <property type="match status" value="1"/>
</dbReference>
<protein>
    <recommendedName>
        <fullName evidence="3">C2H2-type domain-containing protein</fullName>
    </recommendedName>
</protein>
<evidence type="ECO:0000313" key="5">
    <source>
        <dbReference type="Proteomes" id="UP000807504"/>
    </source>
</evidence>
<reference evidence="4" key="1">
    <citation type="journal article" date="2020" name="bioRxiv">
        <title>Chromosome-level reference genome of the European wasp spider Argiope bruennichi: a resource for studies on range expansion and evolutionary adaptation.</title>
        <authorList>
            <person name="Sheffer M.M."/>
            <person name="Hoppe A."/>
            <person name="Krehenwinkel H."/>
            <person name="Uhl G."/>
            <person name="Kuss A.W."/>
            <person name="Jensen L."/>
            <person name="Jensen C."/>
            <person name="Gillespie R.G."/>
            <person name="Hoff K.J."/>
            <person name="Prost S."/>
        </authorList>
    </citation>
    <scope>NUCLEOTIDE SEQUENCE</scope>
</reference>
<dbReference type="EMBL" id="JABXBU010000015">
    <property type="protein sequence ID" value="KAF8788108.1"/>
    <property type="molecule type" value="Genomic_DNA"/>
</dbReference>
<evidence type="ECO:0000256" key="1">
    <source>
        <dbReference type="PROSITE-ProRule" id="PRU00042"/>
    </source>
</evidence>
<comment type="caution">
    <text evidence="4">The sequence shown here is derived from an EMBL/GenBank/DDBJ whole genome shotgun (WGS) entry which is preliminary data.</text>
</comment>
<keyword evidence="5" id="KW-1185">Reference proteome</keyword>
<dbReference type="InterPro" id="IPR013087">
    <property type="entry name" value="Znf_C2H2_type"/>
</dbReference>
<dbReference type="InterPro" id="IPR036236">
    <property type="entry name" value="Znf_C2H2_sf"/>
</dbReference>
<keyword evidence="1" id="KW-0862">Zinc</keyword>
<keyword evidence="1" id="KW-0863">Zinc-finger</keyword>
<proteinExistence type="predicted"/>
<keyword evidence="1" id="KW-0479">Metal-binding</keyword>
<gene>
    <name evidence="4" type="ORF">HNY73_009643</name>
</gene>
<name>A0A8T0FCY2_ARGBR</name>
<reference evidence="4" key="2">
    <citation type="submission" date="2020-06" db="EMBL/GenBank/DDBJ databases">
        <authorList>
            <person name="Sheffer M."/>
        </authorList>
    </citation>
    <scope>NUCLEOTIDE SEQUENCE</scope>
</reference>